<evidence type="ECO:0000313" key="1">
    <source>
        <dbReference type="EMBL" id="GET39687.1"/>
    </source>
</evidence>
<dbReference type="InterPro" id="IPR036452">
    <property type="entry name" value="Ribo_hydro-like"/>
</dbReference>
<proteinExistence type="predicted"/>
<name>A0AAV3XJM8_9CYAN</name>
<evidence type="ECO:0008006" key="3">
    <source>
        <dbReference type="Google" id="ProtNLM"/>
    </source>
</evidence>
<keyword evidence="2" id="KW-1185">Reference proteome</keyword>
<dbReference type="EMBL" id="BLAY01000071">
    <property type="protein sequence ID" value="GET39687.1"/>
    <property type="molecule type" value="Genomic_DNA"/>
</dbReference>
<comment type="caution">
    <text evidence="1">The sequence shown here is derived from an EMBL/GenBank/DDBJ whole genome shotgun (WGS) entry which is preliminary data.</text>
</comment>
<reference evidence="1" key="1">
    <citation type="submission" date="2019-10" db="EMBL/GenBank/DDBJ databases">
        <title>Draft genome sequece of Microseira wollei NIES-4236.</title>
        <authorList>
            <person name="Yamaguchi H."/>
            <person name="Suzuki S."/>
            <person name="Kawachi M."/>
        </authorList>
    </citation>
    <scope>NUCLEOTIDE SEQUENCE</scope>
    <source>
        <strain evidence="1">NIES-4236</strain>
    </source>
</reference>
<dbReference type="Gene3D" id="3.90.245.10">
    <property type="entry name" value="Ribonucleoside hydrolase-like"/>
    <property type="match status" value="1"/>
</dbReference>
<protein>
    <recommendedName>
        <fullName evidence="3">Transposase</fullName>
    </recommendedName>
</protein>
<dbReference type="RefSeq" id="WP_226585174.1">
    <property type="nucleotide sequence ID" value="NZ_BLAY01000071.1"/>
</dbReference>
<dbReference type="AlphaFoldDB" id="A0AAV3XJM8"/>
<dbReference type="Proteomes" id="UP001050975">
    <property type="component" value="Unassembled WGS sequence"/>
</dbReference>
<accession>A0AAV3XJM8</accession>
<evidence type="ECO:0000313" key="2">
    <source>
        <dbReference type="Proteomes" id="UP001050975"/>
    </source>
</evidence>
<gene>
    <name evidence="1" type="ORF">MiSe_44590</name>
</gene>
<organism evidence="1 2">
    <name type="scientific">Microseira wollei NIES-4236</name>
    <dbReference type="NCBI Taxonomy" id="2530354"/>
    <lineage>
        <taxon>Bacteria</taxon>
        <taxon>Bacillati</taxon>
        <taxon>Cyanobacteriota</taxon>
        <taxon>Cyanophyceae</taxon>
        <taxon>Oscillatoriophycideae</taxon>
        <taxon>Aerosakkonematales</taxon>
        <taxon>Aerosakkonemataceae</taxon>
        <taxon>Microseira</taxon>
    </lineage>
</organism>
<dbReference type="GO" id="GO:0016799">
    <property type="term" value="F:hydrolase activity, hydrolyzing N-glycosyl compounds"/>
    <property type="evidence" value="ECO:0007669"/>
    <property type="project" value="InterPro"/>
</dbReference>
<sequence length="131" mass="14491">MVTFPSYNLNRDPKSALAALAYLGIAVKRFVSKNVCHGICYDWEMHGQLAAVKDKSLSLSLIWQGIDIYLRVRPHGKLFHDPLAACCAIDESIATRVSGVLNSLPVPKLGSLSTIKYEPASPLHQLRENCR</sequence>